<sequence>MIRVQVGALERKTLHRYVIGYGVVEPAPATPRRAAAEAQVAAPVNGVVTRVLIAAGERVRRGQLLVELNSDAMTEAYAAAEARRERRLYAQHNASLKSVQQAEARLALLRITAPVSGTVVRVDVKPGAAVNTSTVLADVIDLHRLVVRTDIPAAQAIELKLGQPVQMLGGVRIATRLAYISPTVDQSDGAVSVWAALPADSRLRPGQYVRLRIVTATHRMTLAAPSAGVITDVGGHSVLSVVRGHEAIRVPVRIGIRESGWDEVSGPGLRAGAQIVTVGAYGLPPRVAIQITSDSARDPIAANAQGSETP</sequence>
<dbReference type="GO" id="GO:1990281">
    <property type="term" value="C:efflux pump complex"/>
    <property type="evidence" value="ECO:0007669"/>
    <property type="project" value="TreeGrafter"/>
</dbReference>
<name>T0YI31_9ZZZZ</name>
<dbReference type="Gene3D" id="2.40.50.100">
    <property type="match status" value="1"/>
</dbReference>
<organism evidence="2">
    <name type="scientific">mine drainage metagenome</name>
    <dbReference type="NCBI Taxonomy" id="410659"/>
    <lineage>
        <taxon>unclassified sequences</taxon>
        <taxon>metagenomes</taxon>
        <taxon>ecological metagenomes</taxon>
    </lineage>
</organism>
<comment type="caution">
    <text evidence="2">The sequence shown here is derived from an EMBL/GenBank/DDBJ whole genome shotgun (WGS) entry which is preliminary data.</text>
</comment>
<proteinExistence type="predicted"/>
<accession>T0YI31</accession>
<reference evidence="2" key="1">
    <citation type="submission" date="2013-08" db="EMBL/GenBank/DDBJ databases">
        <authorList>
            <person name="Mendez C."/>
            <person name="Richter M."/>
            <person name="Ferrer M."/>
            <person name="Sanchez J."/>
        </authorList>
    </citation>
    <scope>NUCLEOTIDE SEQUENCE</scope>
</reference>
<dbReference type="AlphaFoldDB" id="T0YI31"/>
<dbReference type="Pfam" id="PF25973">
    <property type="entry name" value="BSH_CzcB"/>
    <property type="match status" value="1"/>
</dbReference>
<dbReference type="PANTHER" id="PTHR30469">
    <property type="entry name" value="MULTIDRUG RESISTANCE PROTEIN MDTA"/>
    <property type="match status" value="1"/>
</dbReference>
<reference evidence="2" key="2">
    <citation type="journal article" date="2014" name="ISME J.">
        <title>Microbial stratification in low pH oxic and suboxic macroscopic growths along an acid mine drainage.</title>
        <authorList>
            <person name="Mendez-Garcia C."/>
            <person name="Mesa V."/>
            <person name="Sprenger R.R."/>
            <person name="Richter M."/>
            <person name="Diez M.S."/>
            <person name="Solano J."/>
            <person name="Bargiela R."/>
            <person name="Golyshina O.V."/>
            <person name="Manteca A."/>
            <person name="Ramos J.L."/>
            <person name="Gallego J.R."/>
            <person name="Llorente I."/>
            <person name="Martins Dos Santos V.A."/>
            <person name="Jensen O.N."/>
            <person name="Pelaez A.I."/>
            <person name="Sanchez J."/>
            <person name="Ferrer M."/>
        </authorList>
    </citation>
    <scope>NUCLEOTIDE SEQUENCE</scope>
</reference>
<gene>
    <name evidence="2" type="ORF">B1A_19347</name>
</gene>
<dbReference type="Gene3D" id="2.40.30.170">
    <property type="match status" value="1"/>
</dbReference>
<dbReference type="Gene3D" id="2.40.420.20">
    <property type="match status" value="1"/>
</dbReference>
<feature type="domain" description="CzcB-like barrel-sandwich hybrid" evidence="1">
    <location>
        <begin position="38"/>
        <end position="139"/>
    </location>
</feature>
<evidence type="ECO:0000313" key="2">
    <source>
        <dbReference type="EMBL" id="EQD32718.1"/>
    </source>
</evidence>
<dbReference type="EMBL" id="AUZX01014273">
    <property type="protein sequence ID" value="EQD32718.1"/>
    <property type="molecule type" value="Genomic_DNA"/>
</dbReference>
<dbReference type="NCBIfam" id="TIGR01730">
    <property type="entry name" value="RND_mfp"/>
    <property type="match status" value="1"/>
</dbReference>
<dbReference type="GO" id="GO:0015562">
    <property type="term" value="F:efflux transmembrane transporter activity"/>
    <property type="evidence" value="ECO:0007669"/>
    <property type="project" value="TreeGrafter"/>
</dbReference>
<evidence type="ECO:0000259" key="1">
    <source>
        <dbReference type="Pfam" id="PF25973"/>
    </source>
</evidence>
<dbReference type="PANTHER" id="PTHR30469:SF15">
    <property type="entry name" value="HLYD FAMILY OF SECRETION PROTEINS"/>
    <property type="match status" value="1"/>
</dbReference>
<dbReference type="InterPro" id="IPR006143">
    <property type="entry name" value="RND_pump_MFP"/>
</dbReference>
<dbReference type="SUPFAM" id="SSF111369">
    <property type="entry name" value="HlyD-like secretion proteins"/>
    <property type="match status" value="1"/>
</dbReference>
<dbReference type="InterPro" id="IPR058647">
    <property type="entry name" value="BSH_CzcB-like"/>
</dbReference>
<protein>
    <submittedName>
        <fullName evidence="2">Secretion protein HlyD</fullName>
    </submittedName>
</protein>